<gene>
    <name evidence="2" type="ORF">FISHEDRAFT_68845</name>
</gene>
<feature type="compositionally biased region" description="Polar residues" evidence="1">
    <location>
        <begin position="303"/>
        <end position="314"/>
    </location>
</feature>
<dbReference type="Proteomes" id="UP000054144">
    <property type="component" value="Unassembled WGS sequence"/>
</dbReference>
<evidence type="ECO:0000313" key="3">
    <source>
        <dbReference type="Proteomes" id="UP000054144"/>
    </source>
</evidence>
<organism evidence="2 3">
    <name type="scientific">Fistulina hepatica ATCC 64428</name>
    <dbReference type="NCBI Taxonomy" id="1128425"/>
    <lineage>
        <taxon>Eukaryota</taxon>
        <taxon>Fungi</taxon>
        <taxon>Dikarya</taxon>
        <taxon>Basidiomycota</taxon>
        <taxon>Agaricomycotina</taxon>
        <taxon>Agaricomycetes</taxon>
        <taxon>Agaricomycetidae</taxon>
        <taxon>Agaricales</taxon>
        <taxon>Fistulinaceae</taxon>
        <taxon>Fistulina</taxon>
    </lineage>
</organism>
<feature type="region of interest" description="Disordered" evidence="1">
    <location>
        <begin position="301"/>
        <end position="359"/>
    </location>
</feature>
<reference evidence="2 3" key="1">
    <citation type="journal article" date="2015" name="Fungal Genet. Biol.">
        <title>Evolution of novel wood decay mechanisms in Agaricales revealed by the genome sequences of Fistulina hepatica and Cylindrobasidium torrendii.</title>
        <authorList>
            <person name="Floudas D."/>
            <person name="Held B.W."/>
            <person name="Riley R."/>
            <person name="Nagy L.G."/>
            <person name="Koehler G."/>
            <person name="Ransdell A.S."/>
            <person name="Younus H."/>
            <person name="Chow J."/>
            <person name="Chiniquy J."/>
            <person name="Lipzen A."/>
            <person name="Tritt A."/>
            <person name="Sun H."/>
            <person name="Haridas S."/>
            <person name="LaButti K."/>
            <person name="Ohm R.A."/>
            <person name="Kues U."/>
            <person name="Blanchette R.A."/>
            <person name="Grigoriev I.V."/>
            <person name="Minto R.E."/>
            <person name="Hibbett D.S."/>
        </authorList>
    </citation>
    <scope>NUCLEOTIDE SEQUENCE [LARGE SCALE GENOMIC DNA]</scope>
    <source>
        <strain evidence="2 3">ATCC 64428</strain>
    </source>
</reference>
<feature type="compositionally biased region" description="Basic residues" evidence="1">
    <location>
        <begin position="325"/>
        <end position="335"/>
    </location>
</feature>
<evidence type="ECO:0000256" key="1">
    <source>
        <dbReference type="SAM" id="MobiDB-lite"/>
    </source>
</evidence>
<proteinExistence type="predicted"/>
<feature type="region of interest" description="Disordered" evidence="1">
    <location>
        <begin position="198"/>
        <end position="230"/>
    </location>
</feature>
<dbReference type="EMBL" id="KN881616">
    <property type="protein sequence ID" value="KIY53494.1"/>
    <property type="molecule type" value="Genomic_DNA"/>
</dbReference>
<evidence type="ECO:0000313" key="2">
    <source>
        <dbReference type="EMBL" id="KIY53494.1"/>
    </source>
</evidence>
<accession>A0A0D7AP05</accession>
<feature type="region of interest" description="Disordered" evidence="1">
    <location>
        <begin position="133"/>
        <end position="152"/>
    </location>
</feature>
<keyword evidence="3" id="KW-1185">Reference proteome</keyword>
<dbReference type="AlphaFoldDB" id="A0A0D7AP05"/>
<name>A0A0D7AP05_9AGAR</name>
<sequence length="359" mass="39956">MTSQDTATTLPHDDGDAPVSLTKFDGHKEGNLNCVALRHGWTRTFALPPEMVEHLDYATLEAVLELPTLKLRALSLRVFVENPPQSGNYSKIRFWRDDGSLQSVLVQQFFIQRREQGIVTMFEIRDGHEREDAMSVRSGVSSLMPRKGQTKEWMKAQRDRLGRIASRKSEESSAPPAAPKPSRFQALKYALGFRSAPPPVAPSAAAATDEEHTEDEETVMRQRGWSPPGVLGIMTPSSLLRINSLKNAFSSHAKSPPPVHEADIQEEGDGELLLAPEELTQTDIDNIAQNKAKGNKWRLFGTTDHSSTSLNDAQNPFLGAEERGKKRNKGKKKDKQFRGATVVRKPEEAFEHGPTNEQD</sequence>
<protein>
    <submittedName>
        <fullName evidence="2">Uncharacterized protein</fullName>
    </submittedName>
</protein>
<dbReference type="OrthoDB" id="3226885at2759"/>